<organism evidence="1 2">
    <name type="scientific">Vallitalea maricola</name>
    <dbReference type="NCBI Taxonomy" id="3074433"/>
    <lineage>
        <taxon>Bacteria</taxon>
        <taxon>Bacillati</taxon>
        <taxon>Bacillota</taxon>
        <taxon>Clostridia</taxon>
        <taxon>Lachnospirales</taxon>
        <taxon>Vallitaleaceae</taxon>
        <taxon>Vallitalea</taxon>
    </lineage>
</organism>
<gene>
    <name evidence="1" type="ORF">AN2V17_39890</name>
</gene>
<sequence length="332" mass="35962">MATVSVLGAGSWGTALAILLNNNGHEVALWSIIEDEVNLLNDTRENKSKLPGIHIPNEINITNNLKEAILGKDMLVMAVPSKFVRNTANLMKEYVTKDQIIVNVAKGLEDDSLYTLAHVINDEMPDNPVAVLSGPSHAEEVSRNIPTTCVAGSKDHDVAKKVQDIFMNSDFRVYTSSDVIGIEMGGALKNVIALAAGISDGIGFGDNTKAAIMTRGITEISRLGVAMGAETQTFAGLSGIGDLIVTCTSMHSRNRRAGILIGKGYSLQEALDEVKMVVEGVYTAKAALDLSEKYKVEMPIIREVNEVLFEGKDTKKAVEDLMIRDKKIEYKK</sequence>
<dbReference type="EMBL" id="BTPU01000079">
    <property type="protein sequence ID" value="GMQ64751.1"/>
    <property type="molecule type" value="Genomic_DNA"/>
</dbReference>
<evidence type="ECO:0000313" key="1">
    <source>
        <dbReference type="EMBL" id="GMQ64751.1"/>
    </source>
</evidence>
<reference evidence="1" key="1">
    <citation type="submission" date="2023-09" db="EMBL/GenBank/DDBJ databases">
        <title>Vallitalea sediminicola and Vallitalea maricola sp. nov., anaerobic bacteria isolated from marine sediment.</title>
        <authorList>
            <person name="Hirano S."/>
            <person name="Maeda A."/>
            <person name="Terahara T."/>
            <person name="Mori K."/>
            <person name="Hamada M."/>
            <person name="Matsumoto R."/>
            <person name="Kobayashi T."/>
        </authorList>
    </citation>
    <scope>NUCLEOTIDE SEQUENCE</scope>
    <source>
        <strain evidence="1">AN17-2</strain>
    </source>
</reference>
<proteinExistence type="predicted"/>
<accession>A0ACB5UP73</accession>
<name>A0ACB5UP73_9FIRM</name>
<protein>
    <submittedName>
        <fullName evidence="1">NAD(P)H-dependent glycerol-3-phosphate dehydrogenase</fullName>
    </submittedName>
</protein>
<dbReference type="Proteomes" id="UP001374599">
    <property type="component" value="Unassembled WGS sequence"/>
</dbReference>
<comment type="caution">
    <text evidence="1">The sequence shown here is derived from an EMBL/GenBank/DDBJ whole genome shotgun (WGS) entry which is preliminary data.</text>
</comment>
<evidence type="ECO:0000313" key="2">
    <source>
        <dbReference type="Proteomes" id="UP001374599"/>
    </source>
</evidence>
<keyword evidence="2" id="KW-1185">Reference proteome</keyword>